<organism evidence="2 3">
    <name type="scientific">Porites evermanni</name>
    <dbReference type="NCBI Taxonomy" id="104178"/>
    <lineage>
        <taxon>Eukaryota</taxon>
        <taxon>Metazoa</taxon>
        <taxon>Cnidaria</taxon>
        <taxon>Anthozoa</taxon>
        <taxon>Hexacorallia</taxon>
        <taxon>Scleractinia</taxon>
        <taxon>Fungiina</taxon>
        <taxon>Poritidae</taxon>
        <taxon>Porites</taxon>
    </lineage>
</organism>
<evidence type="ECO:0000313" key="2">
    <source>
        <dbReference type="EMBL" id="CAH3014214.1"/>
    </source>
</evidence>
<evidence type="ECO:0000256" key="1">
    <source>
        <dbReference type="SAM" id="MobiDB-lite"/>
    </source>
</evidence>
<name>A0ABN8LFJ1_9CNID</name>
<keyword evidence="3" id="KW-1185">Reference proteome</keyword>
<dbReference type="EMBL" id="CALNXI010000007">
    <property type="protein sequence ID" value="CAH3014214.1"/>
    <property type="molecule type" value="Genomic_DNA"/>
</dbReference>
<reference evidence="2 3" key="1">
    <citation type="submission" date="2022-05" db="EMBL/GenBank/DDBJ databases">
        <authorList>
            <consortium name="Genoscope - CEA"/>
            <person name="William W."/>
        </authorList>
    </citation>
    <scope>NUCLEOTIDE SEQUENCE [LARGE SCALE GENOMIC DNA]</scope>
</reference>
<proteinExistence type="predicted"/>
<comment type="caution">
    <text evidence="2">The sequence shown here is derived from an EMBL/GenBank/DDBJ whole genome shotgun (WGS) entry which is preliminary data.</text>
</comment>
<feature type="region of interest" description="Disordered" evidence="1">
    <location>
        <begin position="77"/>
        <end position="108"/>
    </location>
</feature>
<feature type="compositionally biased region" description="Polar residues" evidence="1">
    <location>
        <begin position="77"/>
        <end position="94"/>
    </location>
</feature>
<evidence type="ECO:0000313" key="3">
    <source>
        <dbReference type="Proteomes" id="UP001159427"/>
    </source>
</evidence>
<sequence>MFRCPSDRKQVDILADRMFAKHRPKFMDVYDRDNEKPYGYVLIDNQPGTVKERQVVWEILGNCHAYPNIIQSSVQTMQPTKPTKVSIKSPQVTISRKPPSKQPRVLQE</sequence>
<protein>
    <submittedName>
        <fullName evidence="2">Uncharacterized protein</fullName>
    </submittedName>
</protein>
<gene>
    <name evidence="2" type="ORF">PEVE_00039528</name>
</gene>
<dbReference type="Proteomes" id="UP001159427">
    <property type="component" value="Unassembled WGS sequence"/>
</dbReference>
<accession>A0ABN8LFJ1</accession>